<reference evidence="2" key="1">
    <citation type="journal article" date="2002" name="Science">
        <title>The draft genome of Ciona intestinalis: insights into chordate and vertebrate origins.</title>
        <authorList>
            <person name="Dehal P."/>
            <person name="Satou Y."/>
            <person name="Campbell R.K."/>
            <person name="Chapman J."/>
            <person name="Degnan B."/>
            <person name="De Tomaso A."/>
            <person name="Davidson B."/>
            <person name="Di Gregorio A."/>
            <person name="Gelpke M."/>
            <person name="Goodstein D.M."/>
            <person name="Harafuji N."/>
            <person name="Hastings K.E."/>
            <person name="Ho I."/>
            <person name="Hotta K."/>
            <person name="Huang W."/>
            <person name="Kawashima T."/>
            <person name="Lemaire P."/>
            <person name="Martinez D."/>
            <person name="Meinertzhagen I.A."/>
            <person name="Necula S."/>
            <person name="Nonaka M."/>
            <person name="Putnam N."/>
            <person name="Rash S."/>
            <person name="Saiga H."/>
            <person name="Satake M."/>
            <person name="Terry A."/>
            <person name="Yamada L."/>
            <person name="Wang H.G."/>
            <person name="Awazu S."/>
            <person name="Azumi K."/>
            <person name="Boore J."/>
            <person name="Branno M."/>
            <person name="Chin-Bow S."/>
            <person name="DeSantis R."/>
            <person name="Doyle S."/>
            <person name="Francino P."/>
            <person name="Keys D.N."/>
            <person name="Haga S."/>
            <person name="Hayashi H."/>
            <person name="Hino K."/>
            <person name="Imai K.S."/>
            <person name="Inaba K."/>
            <person name="Kano S."/>
            <person name="Kobayashi K."/>
            <person name="Kobayashi M."/>
            <person name="Lee B.I."/>
            <person name="Makabe K.W."/>
            <person name="Manohar C."/>
            <person name="Matassi G."/>
            <person name="Medina M."/>
            <person name="Mochizuki Y."/>
            <person name="Mount S."/>
            <person name="Morishita T."/>
            <person name="Miura S."/>
            <person name="Nakayama A."/>
            <person name="Nishizaka S."/>
            <person name="Nomoto H."/>
            <person name="Ohta F."/>
            <person name="Oishi K."/>
            <person name="Rigoutsos I."/>
            <person name="Sano M."/>
            <person name="Sasaki A."/>
            <person name="Sasakura Y."/>
            <person name="Shoguchi E."/>
            <person name="Shin-i T."/>
            <person name="Spagnuolo A."/>
            <person name="Stainier D."/>
            <person name="Suzuki M.M."/>
            <person name="Tassy O."/>
            <person name="Takatori N."/>
            <person name="Tokuoka M."/>
            <person name="Yagi K."/>
            <person name="Yoshizaki F."/>
            <person name="Wada S."/>
            <person name="Zhang C."/>
            <person name="Hyatt P.D."/>
            <person name="Larimer F."/>
            <person name="Detter C."/>
            <person name="Doggett N."/>
            <person name="Glavina T."/>
            <person name="Hawkins T."/>
            <person name="Richardson P."/>
            <person name="Lucas S."/>
            <person name="Kohara Y."/>
            <person name="Levine M."/>
            <person name="Satoh N."/>
            <person name="Rokhsar D.S."/>
        </authorList>
    </citation>
    <scope>NUCLEOTIDE SEQUENCE [LARGE SCALE GENOMIC DNA]</scope>
</reference>
<evidence type="ECO:0000313" key="1">
    <source>
        <dbReference type="Ensembl" id="ENSCINP00000033540.1"/>
    </source>
</evidence>
<dbReference type="SUPFAM" id="SSF53300">
    <property type="entry name" value="vWA-like"/>
    <property type="match status" value="1"/>
</dbReference>
<dbReference type="Ensembl" id="ENSCINT00000032472.1">
    <property type="protein sequence ID" value="ENSCINP00000033540.1"/>
    <property type="gene ID" value="ENSCING00000021157.1"/>
</dbReference>
<name>H2XV56_CIOIN</name>
<sequence>SYIKAVGRENTKRVLILVTDADVSTEKFSEVAAKTQQEEGVRVIVVGRDTSGESTDVVVKGLNRHGRLVVTPSFVGTTTPIEELILTFTNRASGFKQPCGWLGYFALYVLIRALSR</sequence>
<reference evidence="1" key="4">
    <citation type="submission" date="2025-09" db="UniProtKB">
        <authorList>
            <consortium name="Ensembl"/>
        </authorList>
    </citation>
    <scope>IDENTIFICATION</scope>
</reference>
<dbReference type="EMBL" id="EAAA01002413">
    <property type="status" value="NOT_ANNOTATED_CDS"/>
    <property type="molecule type" value="Genomic_DNA"/>
</dbReference>
<dbReference type="Proteomes" id="UP000008144">
    <property type="component" value="Chromosome 7"/>
</dbReference>
<proteinExistence type="predicted"/>
<accession>H2XV56</accession>
<reference evidence="1" key="3">
    <citation type="submission" date="2025-08" db="UniProtKB">
        <authorList>
            <consortium name="Ensembl"/>
        </authorList>
    </citation>
    <scope>IDENTIFICATION</scope>
</reference>
<evidence type="ECO:0000313" key="2">
    <source>
        <dbReference type="Proteomes" id="UP000008144"/>
    </source>
</evidence>
<organism evidence="1 2">
    <name type="scientific">Ciona intestinalis</name>
    <name type="common">Transparent sea squirt</name>
    <name type="synonym">Ascidia intestinalis</name>
    <dbReference type="NCBI Taxonomy" id="7719"/>
    <lineage>
        <taxon>Eukaryota</taxon>
        <taxon>Metazoa</taxon>
        <taxon>Chordata</taxon>
        <taxon>Tunicata</taxon>
        <taxon>Ascidiacea</taxon>
        <taxon>Phlebobranchia</taxon>
        <taxon>Cionidae</taxon>
        <taxon>Ciona</taxon>
    </lineage>
</organism>
<dbReference type="InterPro" id="IPR036465">
    <property type="entry name" value="vWFA_dom_sf"/>
</dbReference>
<dbReference type="HOGENOM" id="CLU_2102356_0_0_1"/>
<reference evidence="1" key="2">
    <citation type="journal article" date="2008" name="Genome Biol.">
        <title>Improved genome assembly and evidence-based global gene model set for the chordate Ciona intestinalis: new insight into intron and operon populations.</title>
        <authorList>
            <person name="Satou Y."/>
            <person name="Mineta K."/>
            <person name="Ogasawara M."/>
            <person name="Sasakura Y."/>
            <person name="Shoguchi E."/>
            <person name="Ueno K."/>
            <person name="Yamada L."/>
            <person name="Matsumoto J."/>
            <person name="Wasserscheid J."/>
            <person name="Dewar K."/>
            <person name="Wiley G.B."/>
            <person name="Macmil S.L."/>
            <person name="Roe B.A."/>
            <person name="Zeller R.W."/>
            <person name="Hastings K.E."/>
            <person name="Lemaire P."/>
            <person name="Lindquist E."/>
            <person name="Endo T."/>
            <person name="Hotta K."/>
            <person name="Inaba K."/>
        </authorList>
    </citation>
    <scope>NUCLEOTIDE SEQUENCE [LARGE SCALE GENOMIC DNA]</scope>
    <source>
        <strain evidence="1">wild type</strain>
    </source>
</reference>
<keyword evidence="2" id="KW-1185">Reference proteome</keyword>
<evidence type="ECO:0008006" key="3">
    <source>
        <dbReference type="Google" id="ProtNLM"/>
    </source>
</evidence>
<protein>
    <recommendedName>
        <fullName evidence="3">VWFA domain-containing protein</fullName>
    </recommendedName>
</protein>
<dbReference type="InParanoid" id="H2XV56"/>
<dbReference type="AlphaFoldDB" id="H2XV56"/>